<feature type="non-terminal residue" evidence="15">
    <location>
        <position position="346"/>
    </location>
</feature>
<dbReference type="GO" id="GO:0016020">
    <property type="term" value="C:membrane"/>
    <property type="evidence" value="ECO:0007669"/>
    <property type="project" value="TreeGrafter"/>
</dbReference>
<dbReference type="GO" id="GO:0016285">
    <property type="term" value="F:alanyl aminopeptidase activity"/>
    <property type="evidence" value="ECO:0007669"/>
    <property type="project" value="UniProtKB-EC"/>
</dbReference>
<protein>
    <recommendedName>
        <fullName evidence="5">Aminopeptidase N</fullName>
        <ecNumber evidence="4">3.4.11.2</ecNumber>
    </recommendedName>
    <alternativeName>
        <fullName evidence="12">Alanine aminopeptidase</fullName>
    </alternativeName>
    <alternativeName>
        <fullName evidence="13">Lysyl aminopeptidase</fullName>
    </alternativeName>
</protein>
<dbReference type="GO" id="GO:0042277">
    <property type="term" value="F:peptide binding"/>
    <property type="evidence" value="ECO:0007669"/>
    <property type="project" value="TreeGrafter"/>
</dbReference>
<dbReference type="AlphaFoldDB" id="A0AAE3GY44"/>
<reference evidence="15" key="1">
    <citation type="submission" date="2022-06" db="EMBL/GenBank/DDBJ databases">
        <title>New cyanobacteria of genus Symplocastrum in benthos of Lake Baikal.</title>
        <authorList>
            <person name="Sorokovikova E."/>
            <person name="Tikhonova I."/>
            <person name="Krasnopeev A."/>
            <person name="Evseev P."/>
            <person name="Gladkikh A."/>
            <person name="Belykh O."/>
        </authorList>
    </citation>
    <scope>NUCLEOTIDE SEQUENCE</scope>
    <source>
        <strain evidence="15">BBK-W-15</strain>
    </source>
</reference>
<dbReference type="PANTHER" id="PTHR11533">
    <property type="entry name" value="PROTEASE M1 ZINC METALLOPROTEASE"/>
    <property type="match status" value="1"/>
</dbReference>
<evidence type="ECO:0000256" key="8">
    <source>
        <dbReference type="ARBA" id="ARBA00022723"/>
    </source>
</evidence>
<evidence type="ECO:0000313" key="15">
    <source>
        <dbReference type="EMBL" id="MCP2732715.1"/>
    </source>
</evidence>
<keyword evidence="16" id="KW-1185">Reference proteome</keyword>
<feature type="domain" description="Peptidase M1 membrane alanine aminopeptidase" evidence="14">
    <location>
        <begin position="3"/>
        <end position="206"/>
    </location>
</feature>
<dbReference type="SUPFAM" id="SSF55486">
    <property type="entry name" value="Metalloproteases ('zincins'), catalytic domain"/>
    <property type="match status" value="1"/>
</dbReference>
<accession>A0AAE3GY44</accession>
<evidence type="ECO:0000256" key="11">
    <source>
        <dbReference type="ARBA" id="ARBA00023049"/>
    </source>
</evidence>
<comment type="similarity">
    <text evidence="3">Belongs to the peptidase M1 family.</text>
</comment>
<keyword evidence="11" id="KW-0482">Metalloprotease</keyword>
<dbReference type="Pfam" id="PF01433">
    <property type="entry name" value="Peptidase_M1"/>
    <property type="match status" value="1"/>
</dbReference>
<dbReference type="InterPro" id="IPR050344">
    <property type="entry name" value="Peptidase_M1_aminopeptidases"/>
</dbReference>
<dbReference type="InterPro" id="IPR001930">
    <property type="entry name" value="Peptidase_M1"/>
</dbReference>
<evidence type="ECO:0000313" key="16">
    <source>
        <dbReference type="Proteomes" id="UP001204953"/>
    </source>
</evidence>
<evidence type="ECO:0000256" key="2">
    <source>
        <dbReference type="ARBA" id="ARBA00001947"/>
    </source>
</evidence>
<proteinExistence type="inferred from homology"/>
<dbReference type="PRINTS" id="PR00756">
    <property type="entry name" value="ALADIPTASE"/>
</dbReference>
<dbReference type="EC" id="3.4.11.2" evidence="4"/>
<dbReference type="InterPro" id="IPR027268">
    <property type="entry name" value="Peptidase_M4/M1_CTD_sf"/>
</dbReference>
<dbReference type="GO" id="GO:0070006">
    <property type="term" value="F:metalloaminopeptidase activity"/>
    <property type="evidence" value="ECO:0007669"/>
    <property type="project" value="TreeGrafter"/>
</dbReference>
<evidence type="ECO:0000259" key="14">
    <source>
        <dbReference type="Pfam" id="PF01433"/>
    </source>
</evidence>
<keyword evidence="7" id="KW-0645">Protease</keyword>
<evidence type="ECO:0000256" key="4">
    <source>
        <dbReference type="ARBA" id="ARBA00012564"/>
    </source>
</evidence>
<dbReference type="GO" id="GO:0043171">
    <property type="term" value="P:peptide catabolic process"/>
    <property type="evidence" value="ECO:0007669"/>
    <property type="project" value="TreeGrafter"/>
</dbReference>
<sequence length="346" mass="38832">DEPFPWDKYAQACIRGFNGGMENTSATFLTSRAGTRKRGDQDDLLSHELAHQWTGDLITCNSWEHIWLNEGWASSAEALWDEELALQENADKPNAKALAREAYEKAIIGQVRRQRRGNRASAPTSPAMVSNRYSNPDAVFSKADDAYAKGAVILHMLREQLGHDVFDRGVRLYFDRFKFKIAETADFRRIMEEVSGVSLEKFFTQWCYRPGIPRLSIDQTYDAAAKTLTVTLSQIQKIDGHNPAYDLVVPIRVITDRGETWVTIHSDRSEQAVTIPLASAPTDVQVDPNLTVLASVTVHKPTAMWMNQLLRPSTAFARVQAMEHVQDVATARLTTLAVGMLDQHTT</sequence>
<gene>
    <name evidence="15" type="ORF">NJ959_30235</name>
</gene>
<evidence type="ECO:0000256" key="10">
    <source>
        <dbReference type="ARBA" id="ARBA00022833"/>
    </source>
</evidence>
<dbReference type="InterPro" id="IPR014782">
    <property type="entry name" value="Peptidase_M1_dom"/>
</dbReference>
<dbReference type="Gene3D" id="1.10.390.10">
    <property type="entry name" value="Neutral Protease Domain 2"/>
    <property type="match status" value="1"/>
</dbReference>
<dbReference type="PANTHER" id="PTHR11533:SF174">
    <property type="entry name" value="PUROMYCIN-SENSITIVE AMINOPEPTIDASE-RELATED"/>
    <property type="match status" value="1"/>
</dbReference>
<evidence type="ECO:0000256" key="3">
    <source>
        <dbReference type="ARBA" id="ARBA00010136"/>
    </source>
</evidence>
<evidence type="ECO:0000256" key="7">
    <source>
        <dbReference type="ARBA" id="ARBA00022670"/>
    </source>
</evidence>
<evidence type="ECO:0000256" key="9">
    <source>
        <dbReference type="ARBA" id="ARBA00022801"/>
    </source>
</evidence>
<dbReference type="GO" id="GO:0005737">
    <property type="term" value="C:cytoplasm"/>
    <property type="evidence" value="ECO:0007669"/>
    <property type="project" value="TreeGrafter"/>
</dbReference>
<evidence type="ECO:0000256" key="5">
    <source>
        <dbReference type="ARBA" id="ARBA00015611"/>
    </source>
</evidence>
<evidence type="ECO:0000256" key="13">
    <source>
        <dbReference type="ARBA" id="ARBA00031533"/>
    </source>
</evidence>
<keyword evidence="8" id="KW-0479">Metal-binding</keyword>
<evidence type="ECO:0000256" key="1">
    <source>
        <dbReference type="ARBA" id="ARBA00000098"/>
    </source>
</evidence>
<organism evidence="15 16">
    <name type="scientific">Limnofasciculus baicalensis BBK-W-15</name>
    <dbReference type="NCBI Taxonomy" id="2699891"/>
    <lineage>
        <taxon>Bacteria</taxon>
        <taxon>Bacillati</taxon>
        <taxon>Cyanobacteriota</taxon>
        <taxon>Cyanophyceae</taxon>
        <taxon>Coleofasciculales</taxon>
        <taxon>Coleofasciculaceae</taxon>
        <taxon>Limnofasciculus</taxon>
        <taxon>Limnofasciculus baicalensis</taxon>
    </lineage>
</organism>
<dbReference type="RefSeq" id="WP_305069174.1">
    <property type="nucleotide sequence ID" value="NZ_JAMZMM010000759.1"/>
</dbReference>
<dbReference type="GO" id="GO:0008270">
    <property type="term" value="F:zinc ion binding"/>
    <property type="evidence" value="ECO:0007669"/>
    <property type="project" value="InterPro"/>
</dbReference>
<keyword evidence="10" id="KW-0862">Zinc</keyword>
<feature type="non-terminal residue" evidence="15">
    <location>
        <position position="1"/>
    </location>
</feature>
<comment type="caution">
    <text evidence="15">The sequence shown here is derived from an EMBL/GenBank/DDBJ whole genome shotgun (WGS) entry which is preliminary data.</text>
</comment>
<name>A0AAE3GY44_9CYAN</name>
<keyword evidence="6" id="KW-0031">Aminopeptidase</keyword>
<dbReference type="Proteomes" id="UP001204953">
    <property type="component" value="Unassembled WGS sequence"/>
</dbReference>
<evidence type="ECO:0000256" key="6">
    <source>
        <dbReference type="ARBA" id="ARBA00022438"/>
    </source>
</evidence>
<dbReference type="EMBL" id="JAMZMM010000759">
    <property type="protein sequence ID" value="MCP2732715.1"/>
    <property type="molecule type" value="Genomic_DNA"/>
</dbReference>
<comment type="cofactor">
    <cofactor evidence="2">
        <name>Zn(2+)</name>
        <dbReference type="ChEBI" id="CHEBI:29105"/>
    </cofactor>
</comment>
<dbReference type="GO" id="GO:0005615">
    <property type="term" value="C:extracellular space"/>
    <property type="evidence" value="ECO:0007669"/>
    <property type="project" value="TreeGrafter"/>
</dbReference>
<comment type="catalytic activity">
    <reaction evidence="1">
        <text>Release of an N-terminal amino acid, Xaa-|-Yaa- from a peptide, amide or arylamide. Xaa is preferably Ala, but may be most amino acids including Pro (slow action). When a terminal hydrophobic residue is followed by a prolyl residue, the two may be released as an intact Xaa-Pro dipeptide.</text>
        <dbReference type="EC" id="3.4.11.2"/>
    </reaction>
</comment>
<dbReference type="GO" id="GO:0006508">
    <property type="term" value="P:proteolysis"/>
    <property type="evidence" value="ECO:0007669"/>
    <property type="project" value="UniProtKB-KW"/>
</dbReference>
<keyword evidence="9" id="KW-0378">Hydrolase</keyword>
<evidence type="ECO:0000256" key="12">
    <source>
        <dbReference type="ARBA" id="ARBA00029811"/>
    </source>
</evidence>